<feature type="domain" description="SET" evidence="7">
    <location>
        <begin position="173"/>
        <end position="284"/>
    </location>
</feature>
<feature type="region of interest" description="Disordered" evidence="6">
    <location>
        <begin position="1"/>
        <end position="49"/>
    </location>
</feature>
<feature type="compositionally biased region" description="Basic and acidic residues" evidence="6">
    <location>
        <begin position="1"/>
        <end position="27"/>
    </location>
</feature>
<dbReference type="Gene3D" id="2.170.270.10">
    <property type="entry name" value="SET domain"/>
    <property type="match status" value="1"/>
</dbReference>
<dbReference type="GO" id="GO:0008170">
    <property type="term" value="F:N-methyltransferase activity"/>
    <property type="evidence" value="ECO:0007669"/>
    <property type="project" value="UniProtKB-ARBA"/>
</dbReference>
<keyword evidence="2 8" id="KW-0489">Methyltransferase</keyword>
<evidence type="ECO:0000256" key="4">
    <source>
        <dbReference type="ARBA" id="ARBA00022691"/>
    </source>
</evidence>
<organism evidence="8 9">
    <name type="scientific">Penaeus vannamei</name>
    <name type="common">Whiteleg shrimp</name>
    <name type="synonym">Litopenaeus vannamei</name>
    <dbReference type="NCBI Taxonomy" id="6689"/>
    <lineage>
        <taxon>Eukaryota</taxon>
        <taxon>Metazoa</taxon>
        <taxon>Ecdysozoa</taxon>
        <taxon>Arthropoda</taxon>
        <taxon>Crustacea</taxon>
        <taxon>Multicrustacea</taxon>
        <taxon>Malacostraca</taxon>
        <taxon>Eumalacostraca</taxon>
        <taxon>Eucarida</taxon>
        <taxon>Decapoda</taxon>
        <taxon>Dendrobranchiata</taxon>
        <taxon>Penaeoidea</taxon>
        <taxon>Penaeidae</taxon>
        <taxon>Penaeus</taxon>
    </lineage>
</organism>
<dbReference type="InterPro" id="IPR001214">
    <property type="entry name" value="SET_dom"/>
</dbReference>
<feature type="region of interest" description="Disordered" evidence="6">
    <location>
        <begin position="78"/>
        <end position="104"/>
    </location>
</feature>
<feature type="compositionally biased region" description="Basic residues" evidence="6">
    <location>
        <begin position="28"/>
        <end position="42"/>
    </location>
</feature>
<sequence length="952" mass="104362">MEPSDKNVEESDVKSVKQEESLWEKRTDKRSRKNGRGKRAKPCRAQLSASQEEVAHLWKAARLAPAPGNSMKVILTAAESKKSDSSRSRGVCNGSSNTSSSKATEMTTYSYKLRSRYGYEPLDYVVEDTFIFCHWCRALCEGVCQDHPPLLVLNKEVPRDGSRSDRARQTTPWPLRVAESPIAGAGMGVFTSARLPPGLVFGPYEGRIRTDPKESGYAWQVRSPSHKKKTVDSVDASVSNWMRYVNCSKTDVEANLEAFQFLGNIYYLIVTYIEVNSELLVWYGDEYGQALQSAPDSEIEDVADGNAFGALEAGGNLAGDGRSSPDKKKIKTEDAAEARGESLSLSQHEMEPLFTPVVLERAPDGSAQIQIAASEPPGCSQPRGHSGKKAPQQYRKFDCTYCVVCKKTIQGICSKHPMPLLRDAPVPRDGSVKERARLTAPWPLVVCQSHSQLKARSIGKRPASLGPLAKDGVLPRHLAFWITGLSAAEVLTKIQRQNIRATTVSPNPPSSQKPASPPALVPANTDRTSSVYWRAAYSWEPPKTREQNPHGTSASARVRGRDLLRSTITRDIRAVRFRWVLRLRTPHLLPPLPPLPSPPPIPPQRPLSPTFYHNSLPFHCPFPLPALPPPPLPALPSTLAIAPSLSPLRTPYVPSTEGHRFIYRHLQNTELLVWYGDAYGSWLIFPLPQLLSGDGNDHLGVAGGSRQNKRSAWKRTRSRASARDRELRRQDPARGSATEMTEGPTKGPSDSRRETSAEDRCRTVVKVRCPSGYASIVELGFEKPQNKGSGVALLAGPSWEDIPSSRNLQQGAAPAFPVALTASAVCDKYLDDSKCMSLPGTKEMISIPCNNNREISQQGPVKEASPATTASVSESIPRRSKDAGIVGSPAGATHQSVIGLGSPQDQKLKVKRTEDLHANRSAKLKLPSESNTRGKVLGIQRIIPEESFRSQM</sequence>
<dbReference type="SUPFAM" id="SSF82199">
    <property type="entry name" value="SET domain"/>
    <property type="match status" value="1"/>
</dbReference>
<evidence type="ECO:0000313" key="9">
    <source>
        <dbReference type="Proteomes" id="UP000283509"/>
    </source>
</evidence>
<reference evidence="8 9" key="1">
    <citation type="submission" date="2018-04" db="EMBL/GenBank/DDBJ databases">
        <authorList>
            <person name="Zhang X."/>
            <person name="Yuan J."/>
            <person name="Li F."/>
            <person name="Xiang J."/>
        </authorList>
    </citation>
    <scope>NUCLEOTIDE SEQUENCE [LARGE SCALE GENOMIC DNA]</scope>
    <source>
        <tissue evidence="8">Muscle</tissue>
    </source>
</reference>
<dbReference type="Proteomes" id="UP000283509">
    <property type="component" value="Unassembled WGS sequence"/>
</dbReference>
<evidence type="ECO:0000256" key="1">
    <source>
        <dbReference type="ARBA" id="ARBA00004123"/>
    </source>
</evidence>
<dbReference type="AlphaFoldDB" id="A0A3R7M335"/>
<evidence type="ECO:0000256" key="6">
    <source>
        <dbReference type="SAM" id="MobiDB-lite"/>
    </source>
</evidence>
<reference evidence="8 9" key="2">
    <citation type="submission" date="2019-01" db="EMBL/GenBank/DDBJ databases">
        <title>The decoding of complex shrimp genome reveals the adaptation for benthos swimmer, frequently molting mechanism and breeding impact on genome.</title>
        <authorList>
            <person name="Sun Y."/>
            <person name="Gao Y."/>
            <person name="Yu Y."/>
        </authorList>
    </citation>
    <scope>NUCLEOTIDE SEQUENCE [LARGE SCALE GENOMIC DNA]</scope>
    <source>
        <tissue evidence="8">Muscle</tissue>
    </source>
</reference>
<feature type="compositionally biased region" description="Basic and acidic residues" evidence="6">
    <location>
        <begin position="323"/>
        <end position="340"/>
    </location>
</feature>
<dbReference type="PROSITE" id="PS50280">
    <property type="entry name" value="SET"/>
    <property type="match status" value="1"/>
</dbReference>
<evidence type="ECO:0000256" key="3">
    <source>
        <dbReference type="ARBA" id="ARBA00022679"/>
    </source>
</evidence>
<dbReference type="GO" id="GO:0032259">
    <property type="term" value="P:methylation"/>
    <property type="evidence" value="ECO:0007669"/>
    <property type="project" value="UniProtKB-KW"/>
</dbReference>
<dbReference type="SMART" id="SM00317">
    <property type="entry name" value="SET"/>
    <property type="match status" value="1"/>
</dbReference>
<dbReference type="GO" id="GO:0042054">
    <property type="term" value="F:histone methyltransferase activity"/>
    <property type="evidence" value="ECO:0007669"/>
    <property type="project" value="InterPro"/>
</dbReference>
<feature type="compositionally biased region" description="Basic residues" evidence="6">
    <location>
        <begin position="707"/>
        <end position="720"/>
    </location>
</feature>
<evidence type="ECO:0000313" key="8">
    <source>
        <dbReference type="EMBL" id="ROT71562.1"/>
    </source>
</evidence>
<dbReference type="EMBL" id="QCYY01002280">
    <property type="protein sequence ID" value="ROT71562.1"/>
    <property type="molecule type" value="Genomic_DNA"/>
</dbReference>
<feature type="compositionally biased region" description="Basic and acidic residues" evidence="6">
    <location>
        <begin position="721"/>
        <end position="732"/>
    </location>
</feature>
<dbReference type="InterPro" id="IPR046341">
    <property type="entry name" value="SET_dom_sf"/>
</dbReference>
<comment type="caution">
    <text evidence="8">The sequence shown here is derived from an EMBL/GenBank/DDBJ whole genome shotgun (WGS) entry which is preliminary data.</text>
</comment>
<keyword evidence="5" id="KW-0539">Nucleus</keyword>
<protein>
    <submittedName>
        <fullName evidence="8">Putative histone-lysine N-methyltransferase PRDM9-like</fullName>
    </submittedName>
</protein>
<feature type="compositionally biased region" description="Pro residues" evidence="6">
    <location>
        <begin position="506"/>
        <end position="520"/>
    </location>
</feature>
<keyword evidence="9" id="KW-1185">Reference proteome</keyword>
<proteinExistence type="predicted"/>
<dbReference type="STRING" id="6689.A0A3R7M335"/>
<feature type="region of interest" description="Disordered" evidence="6">
    <location>
        <begin position="313"/>
        <end position="345"/>
    </location>
</feature>
<feature type="region of interest" description="Disordered" evidence="6">
    <location>
        <begin position="856"/>
        <end position="909"/>
    </location>
</feature>
<dbReference type="GO" id="GO:0008757">
    <property type="term" value="F:S-adenosylmethionine-dependent methyltransferase activity"/>
    <property type="evidence" value="ECO:0007669"/>
    <property type="project" value="UniProtKB-ARBA"/>
</dbReference>
<feature type="region of interest" description="Disordered" evidence="6">
    <location>
        <begin position="701"/>
        <end position="760"/>
    </location>
</feature>
<comment type="subcellular location">
    <subcellularLocation>
        <location evidence="1">Nucleus</location>
    </subcellularLocation>
</comment>
<feature type="compositionally biased region" description="Basic and acidic residues" evidence="6">
    <location>
        <begin position="749"/>
        <end position="760"/>
    </location>
</feature>
<evidence type="ECO:0000259" key="7">
    <source>
        <dbReference type="PROSITE" id="PS50280"/>
    </source>
</evidence>
<dbReference type="Pfam" id="PF21549">
    <property type="entry name" value="PRDM2_PR"/>
    <property type="match status" value="1"/>
</dbReference>
<keyword evidence="4" id="KW-0949">S-adenosyl-L-methionine</keyword>
<name>A0A3R7M335_PENVA</name>
<dbReference type="InterPro" id="IPR044417">
    <property type="entry name" value="PRDM7_9_PR-SET"/>
</dbReference>
<gene>
    <name evidence="8" type="ORF">C7M84_010112</name>
</gene>
<evidence type="ECO:0000256" key="5">
    <source>
        <dbReference type="ARBA" id="ARBA00023242"/>
    </source>
</evidence>
<feature type="region of interest" description="Disordered" evidence="6">
    <location>
        <begin position="500"/>
        <end position="524"/>
    </location>
</feature>
<accession>A0A3R7M335</accession>
<dbReference type="CDD" id="cd19193">
    <property type="entry name" value="PR-SET_PRDM7_9"/>
    <property type="match status" value="1"/>
</dbReference>
<dbReference type="GO" id="GO:0005634">
    <property type="term" value="C:nucleus"/>
    <property type="evidence" value="ECO:0007669"/>
    <property type="project" value="UniProtKB-SubCell"/>
</dbReference>
<feature type="compositionally biased region" description="Polar residues" evidence="6">
    <location>
        <begin position="93"/>
        <end position="104"/>
    </location>
</feature>
<evidence type="ECO:0000256" key="2">
    <source>
        <dbReference type="ARBA" id="ARBA00022603"/>
    </source>
</evidence>
<dbReference type="OrthoDB" id="6371351at2759"/>
<keyword evidence="3 8" id="KW-0808">Transferase</keyword>